<dbReference type="AlphaFoldDB" id="A0A7X3K1C7"/>
<proteinExistence type="predicted"/>
<dbReference type="EMBL" id="RHLK01000016">
    <property type="protein sequence ID" value="MVP01836.1"/>
    <property type="molecule type" value="Genomic_DNA"/>
</dbReference>
<comment type="caution">
    <text evidence="1">The sequence shown here is derived from an EMBL/GenBank/DDBJ whole genome shotgun (WGS) entry which is preliminary data.</text>
</comment>
<dbReference type="OrthoDB" id="2625413at2"/>
<dbReference type="Proteomes" id="UP000490800">
    <property type="component" value="Unassembled WGS sequence"/>
</dbReference>
<organism evidence="1 2">
    <name type="scientific">Paenibacillus lutrae</name>
    <dbReference type="NCBI Taxonomy" id="2078573"/>
    <lineage>
        <taxon>Bacteria</taxon>
        <taxon>Bacillati</taxon>
        <taxon>Bacillota</taxon>
        <taxon>Bacilli</taxon>
        <taxon>Bacillales</taxon>
        <taxon>Paenibacillaceae</taxon>
        <taxon>Paenibacillus</taxon>
    </lineage>
</organism>
<evidence type="ECO:0000313" key="2">
    <source>
        <dbReference type="Proteomes" id="UP000490800"/>
    </source>
</evidence>
<evidence type="ECO:0000313" key="1">
    <source>
        <dbReference type="EMBL" id="MVP01836.1"/>
    </source>
</evidence>
<gene>
    <name evidence="1" type="ORF">EDM21_20365</name>
</gene>
<dbReference type="RefSeq" id="WP_157338265.1">
    <property type="nucleotide sequence ID" value="NZ_RHLK01000016.1"/>
</dbReference>
<sequence>MPKTEINPEEIHELTDIIKNSVSMELRVENTSVEETVKRMTKYGFVFKNSWASMKLPEHTVIEFWKKELIKL</sequence>
<name>A0A7X3K1C7_9BACL</name>
<accession>A0A7X3K1C7</accession>
<reference evidence="1 2" key="1">
    <citation type="journal article" date="2019" name="Microorganisms">
        <title>Paenibacillus lutrae sp. nov., A Chitinolytic Species Isolated from A River Otter in Castril Natural Park, Granada, Spain.</title>
        <authorList>
            <person name="Rodriguez M."/>
            <person name="Reina J.C."/>
            <person name="Bejar V."/>
            <person name="Llamas I."/>
        </authorList>
    </citation>
    <scope>NUCLEOTIDE SEQUENCE [LARGE SCALE GENOMIC DNA]</scope>
    <source>
        <strain evidence="1 2">N10</strain>
    </source>
</reference>
<keyword evidence="2" id="KW-1185">Reference proteome</keyword>
<protein>
    <submittedName>
        <fullName evidence="1">Uncharacterized protein</fullName>
    </submittedName>
</protein>